<protein>
    <submittedName>
        <fullName evidence="2">DNA-processing protein DprA</fullName>
    </submittedName>
</protein>
<organism evidence="2 3">
    <name type="scientific">Drouetiella hepatica Uher 2000/2452</name>
    <dbReference type="NCBI Taxonomy" id="904376"/>
    <lineage>
        <taxon>Bacteria</taxon>
        <taxon>Bacillati</taxon>
        <taxon>Cyanobacteriota</taxon>
        <taxon>Cyanophyceae</taxon>
        <taxon>Oculatellales</taxon>
        <taxon>Oculatellaceae</taxon>
        <taxon>Drouetiella</taxon>
    </lineage>
</organism>
<feature type="domain" description="Smf/DprA SLOG" evidence="1">
    <location>
        <begin position="10"/>
        <end position="190"/>
    </location>
</feature>
<dbReference type="Proteomes" id="UP000757435">
    <property type="component" value="Unassembled WGS sequence"/>
</dbReference>
<evidence type="ECO:0000259" key="1">
    <source>
        <dbReference type="Pfam" id="PF02481"/>
    </source>
</evidence>
<dbReference type="Pfam" id="PF02481">
    <property type="entry name" value="DNA_processg_A"/>
    <property type="match status" value="1"/>
</dbReference>
<dbReference type="EMBL" id="JAHHHD010000009">
    <property type="protein sequence ID" value="MBW4659085.1"/>
    <property type="molecule type" value="Genomic_DNA"/>
</dbReference>
<evidence type="ECO:0000313" key="2">
    <source>
        <dbReference type="EMBL" id="MBW4659085.1"/>
    </source>
</evidence>
<comment type="caution">
    <text evidence="2">The sequence shown here is derived from an EMBL/GenBank/DDBJ whole genome shotgun (WGS) entry which is preliminary data.</text>
</comment>
<dbReference type="Gene3D" id="3.40.50.450">
    <property type="match status" value="1"/>
</dbReference>
<dbReference type="AlphaFoldDB" id="A0A951QC74"/>
<reference evidence="2" key="2">
    <citation type="journal article" date="2022" name="Microbiol. Resour. Announc.">
        <title>Metagenome Sequencing to Explore Phylogenomics of Terrestrial Cyanobacteria.</title>
        <authorList>
            <person name="Ward R.D."/>
            <person name="Stajich J.E."/>
            <person name="Johansen J.R."/>
            <person name="Huntemann M."/>
            <person name="Clum A."/>
            <person name="Foster B."/>
            <person name="Foster B."/>
            <person name="Roux S."/>
            <person name="Palaniappan K."/>
            <person name="Varghese N."/>
            <person name="Mukherjee S."/>
            <person name="Reddy T.B.K."/>
            <person name="Daum C."/>
            <person name="Copeland A."/>
            <person name="Chen I.A."/>
            <person name="Ivanova N.N."/>
            <person name="Kyrpides N.C."/>
            <person name="Shapiro N."/>
            <person name="Eloe-Fadrosh E.A."/>
            <person name="Pietrasiak N."/>
        </authorList>
    </citation>
    <scope>NUCLEOTIDE SEQUENCE</scope>
    <source>
        <strain evidence="2">UHER 2000/2452</strain>
    </source>
</reference>
<proteinExistence type="predicted"/>
<dbReference type="GO" id="GO:0009294">
    <property type="term" value="P:DNA-mediated transformation"/>
    <property type="evidence" value="ECO:0007669"/>
    <property type="project" value="InterPro"/>
</dbReference>
<sequence length="220" mass="23970">MSAPCLNLQTIASDDPAYPTALKTCAVFKSPPALHAIGNLELLSQPAIALFCSVECPGNLILKTYELAQSLRDRGILSISGFHSPIEQDCLKILLQGTQPIIHCPARSLHKMRLLPEQKRAVESDRLLLISPFNASYSRATADLATKRNEVIGAIAYRILIVYAAPNSKTLVFAQRLIQAGRSVVTFDSPDTTNLRDQGVAELDIDGLMSSFSHPSHSNF</sequence>
<name>A0A951QC74_9CYAN</name>
<evidence type="ECO:0000313" key="3">
    <source>
        <dbReference type="Proteomes" id="UP000757435"/>
    </source>
</evidence>
<accession>A0A951QC74</accession>
<gene>
    <name evidence="2" type="ORF">KME15_10445</name>
</gene>
<dbReference type="InterPro" id="IPR057666">
    <property type="entry name" value="DrpA_SLOG"/>
</dbReference>
<reference evidence="2" key="1">
    <citation type="submission" date="2021-05" db="EMBL/GenBank/DDBJ databases">
        <authorList>
            <person name="Pietrasiak N."/>
            <person name="Ward R."/>
            <person name="Stajich J.E."/>
            <person name="Kurbessoian T."/>
        </authorList>
    </citation>
    <scope>NUCLEOTIDE SEQUENCE</scope>
    <source>
        <strain evidence="2">UHER 2000/2452</strain>
    </source>
</reference>